<feature type="domain" description="EGF-like" evidence="4">
    <location>
        <begin position="1175"/>
        <end position="1209"/>
    </location>
</feature>
<feature type="domain" description="EGF-like" evidence="4">
    <location>
        <begin position="1365"/>
        <end position="1410"/>
    </location>
</feature>
<feature type="signal peptide" evidence="3">
    <location>
        <begin position="1"/>
        <end position="34"/>
    </location>
</feature>
<organism evidence="5">
    <name type="scientific">Fonticula alba</name>
    <name type="common">Slime mold</name>
    <dbReference type="NCBI Taxonomy" id="691883"/>
    <lineage>
        <taxon>Eukaryota</taxon>
        <taxon>Rotosphaerida</taxon>
        <taxon>Fonticulaceae</taxon>
        <taxon>Fonticula</taxon>
    </lineage>
</organism>
<keyword evidence="3" id="KW-0732">Signal</keyword>
<feature type="domain" description="EGF-like" evidence="4">
    <location>
        <begin position="464"/>
        <end position="503"/>
    </location>
</feature>
<keyword evidence="2" id="KW-0812">Transmembrane</keyword>
<evidence type="ECO:0000256" key="1">
    <source>
        <dbReference type="SAM" id="MobiDB-lite"/>
    </source>
</evidence>
<gene>
    <name evidence="5" type="ORF">H696_05415</name>
</gene>
<dbReference type="InterPro" id="IPR006212">
    <property type="entry name" value="Furin_repeat"/>
</dbReference>
<dbReference type="GeneID" id="20530140"/>
<accession>A0A058Z1I6</accession>
<sequence>MGRTRGAPPAPGAGLTTVLLLVALLLALAEGVRSQADLFLHAGLLNASTMDRAVAFVTQPGQMSLALTQPSSSMLEIIRSADSTAVVEELRWGPYFEAYQVDMLVRPRDPLSAPFSLMVLPAPGISTPLVVEYNTAQVAMMESTQFFAWPAPLTKVLAGQAAGINTASLLLLATPDPLLPRNLLEMHLPRSGMSSFLSVFQVPRDADPVLAVPGKPASYYVYFDGNIHHVPLPVQSPGSSVSLPLGEDVRGLVVSFLVSDISNCPGGDLVLLFSDGRVEVRPCFDFPAGSQQATLTGFLPPEAGVPGRFLNPDIHSNTSPLFLLYYVAPLAGPSLSMGLWQADVRQSSFSWRRVHLPSRGTSALATASLVRLAAPRGLTKWLLQSDGVVHFDSVDFHCAQDPTIVCDSASTIERSPLGWICAPDRAMSPFSAAGRLCDGCVDGFYLDRNSPGRPCQPCIDNCRTCDGPDRCLLCDGPLVLAPSGMACLPDCPSGFASVAGTCQPDPQSRPQADTLLTEAAPEELGPVPAANRFLLALADTHLVVSPADGTTYIPAEAVLNPGARRSGVLLFFQAGQPLLTTSASIGPSSSEKPAPVAIPPLGLDSLSNVEAFMEVGPLVRGTEAELNFVFCPRSQNVQVGKLTCVVDPGSENAVCSPGHFSHNMISVYGCRDLRRVDDRRILIFSSTNFMSLVVFDPYSSVRIHSFDGMDAVFLPPEPGRWEAVVSPIRDWILTIGLTQYPSVTPLDLLTGDSRQAVTQTQLLDVPHSWQGVNFLRTAGPGRRQREVVLSRVNGLQWEVALLRGDVLPSGRTVALAHRIQQLGRLPEPVSSGMLRFVALDVDWLPGRPGALFMFTDQVVGLAILHCPEGGGSPPGPGACLLQHLSITLLPRDFHTSGQPAFSGPVILRPEPGHQATLAQGAAPSPGHVLTLMAFSPVAGPTRLAFEAACPDPASFGLDCLACDPLCRTCAGPGAGDCLSCMHALPEAPGTCLPGCPAGRQPTSSGLCGCGFGCVGCNVLPGEPARCMACQPGHAPSTSPGFAESCSLCDDSCAECTLPMEPGACTKCHPLAWLFGGACVGACPSGFWPDSASGSCLPCAAGCAACTSASACTRCADRHFLAAGVCHVCDGSCASCASATDCTVCRPGLVFLGTDAGQASLCGSTCAAGEFAGPGRCAVPCGEHCSSCPGQPDTCTLCERGWLLASPDCVAECPAGSSPLGGLCSTCHGSCATCYGPGPEQCLTCKPDTPLYMDGRCHGACPEGTFPSGPLCVPCSMTCAACAGPEANQCTACPAGRALHAGACVQTCPEGWFPEDGPGAGGIVCRLCDPGCLACQAPGACTECPPGAVLDPAGLCGDTCPEGWHECASSRRCLRCPSTCGACTTADAACAARCTACRSGFILSPVTGTCGAACPPGEYSAAGDAVCQPCGPSCRSCFESADRCTGCLDGVLDTATGTCLSACPARSAPLEGVCLLCSGGCERCEAAATQPGCTLDPAGSLACPEVLGCAACEPGLFLLGGASCVAECPAGTFPDQEASPWACAGCHAECKACLGPEKADCLDASGPRSSRIGLAVGLAVGLLLLLILLILLVLFCVRRRTKAGPAAPKDLDAEDATMLNTIVELALPGAILVGVDTDFRPLDETLGAGTQATPTGRRSSSAPCPS</sequence>
<feature type="chain" id="PRO_5001570619" description="EGF-like domain-containing protein" evidence="3">
    <location>
        <begin position="35"/>
        <end position="1665"/>
    </location>
</feature>
<protein>
    <recommendedName>
        <fullName evidence="4">EGF-like domain-containing protein</fullName>
    </recommendedName>
</protein>
<feature type="domain" description="EGF-like" evidence="4">
    <location>
        <begin position="1097"/>
        <end position="1126"/>
    </location>
</feature>
<dbReference type="RefSeq" id="XP_009497523.1">
    <property type="nucleotide sequence ID" value="XM_009499248.1"/>
</dbReference>
<reference evidence="5" key="1">
    <citation type="submission" date="2013-04" db="EMBL/GenBank/DDBJ databases">
        <title>The Genome Sequence of Fonticula alba ATCC 38817.</title>
        <authorList>
            <consortium name="The Broad Institute Genomics Platform"/>
            <person name="Russ C."/>
            <person name="Cuomo C."/>
            <person name="Burger G."/>
            <person name="Gray M.W."/>
            <person name="Holland P.W.H."/>
            <person name="King N."/>
            <person name="Lang F.B.F."/>
            <person name="Roger A.J."/>
            <person name="Ruiz-Trillo I."/>
            <person name="Brown M."/>
            <person name="Walker B."/>
            <person name="Young S."/>
            <person name="Zeng Q."/>
            <person name="Gargeya S."/>
            <person name="Fitzgerald M."/>
            <person name="Haas B."/>
            <person name="Abouelleil A."/>
            <person name="Allen A.W."/>
            <person name="Alvarado L."/>
            <person name="Arachchi H.M."/>
            <person name="Berlin A.M."/>
            <person name="Chapman S.B."/>
            <person name="Gainer-Dewar J."/>
            <person name="Goldberg J."/>
            <person name="Griggs A."/>
            <person name="Gujja S."/>
            <person name="Hansen M."/>
            <person name="Howarth C."/>
            <person name="Imamovic A."/>
            <person name="Ireland A."/>
            <person name="Larimer J."/>
            <person name="McCowan C."/>
            <person name="Murphy C."/>
            <person name="Pearson M."/>
            <person name="Poon T.W."/>
            <person name="Priest M."/>
            <person name="Roberts A."/>
            <person name="Saif S."/>
            <person name="Shea T."/>
            <person name="Sisk P."/>
            <person name="Sykes S."/>
            <person name="Wortman J."/>
            <person name="Nusbaum C."/>
            <person name="Birren B."/>
        </authorList>
    </citation>
    <scope>NUCLEOTIDE SEQUENCE [LARGE SCALE GENOMIC DNA]</scope>
    <source>
        <strain evidence="5">ATCC 38817</strain>
    </source>
</reference>
<dbReference type="Proteomes" id="UP000030693">
    <property type="component" value="Unassembled WGS sequence"/>
</dbReference>
<evidence type="ECO:0000313" key="5">
    <source>
        <dbReference type="EMBL" id="KCV68149.1"/>
    </source>
</evidence>
<feature type="compositionally biased region" description="Polar residues" evidence="1">
    <location>
        <begin position="1647"/>
        <end position="1665"/>
    </location>
</feature>
<evidence type="ECO:0000313" key="6">
    <source>
        <dbReference type="Proteomes" id="UP000030693"/>
    </source>
</evidence>
<dbReference type="STRING" id="691883.A0A058Z1I6"/>
<feature type="transmembrane region" description="Helical" evidence="2">
    <location>
        <begin position="1571"/>
        <end position="1596"/>
    </location>
</feature>
<dbReference type="Gene3D" id="2.10.220.10">
    <property type="entry name" value="Hormone Receptor, Insulin-like Growth Factor Receptor 1, Chain A, domain 2"/>
    <property type="match status" value="7"/>
</dbReference>
<keyword evidence="6" id="KW-1185">Reference proteome</keyword>
<feature type="domain" description="EGF-like" evidence="4">
    <location>
        <begin position="1054"/>
        <end position="1096"/>
    </location>
</feature>
<keyword evidence="2" id="KW-1133">Transmembrane helix</keyword>
<dbReference type="CDD" id="cd00064">
    <property type="entry name" value="FU"/>
    <property type="match status" value="5"/>
</dbReference>
<feature type="region of interest" description="Disordered" evidence="1">
    <location>
        <begin position="1643"/>
        <end position="1665"/>
    </location>
</feature>
<proteinExistence type="predicted"/>
<dbReference type="OrthoDB" id="6219513at2759"/>
<feature type="domain" description="EGF-like" evidence="4">
    <location>
        <begin position="1273"/>
        <end position="1304"/>
    </location>
</feature>
<dbReference type="SMART" id="SM00181">
    <property type="entry name" value="EGF"/>
    <property type="match status" value="8"/>
</dbReference>
<evidence type="ECO:0000259" key="4">
    <source>
        <dbReference type="SMART" id="SM00181"/>
    </source>
</evidence>
<dbReference type="PANTHER" id="PTHR15332:SF175">
    <property type="entry name" value="PROPROTEIN CONVERTASE SUBTILISIN_KEXIN TYPE 5-LIKE"/>
    <property type="match status" value="1"/>
</dbReference>
<feature type="domain" description="EGF-like" evidence="4">
    <location>
        <begin position="1326"/>
        <end position="1356"/>
    </location>
</feature>
<dbReference type="InterPro" id="IPR000742">
    <property type="entry name" value="EGF"/>
</dbReference>
<evidence type="ECO:0000256" key="2">
    <source>
        <dbReference type="SAM" id="Phobius"/>
    </source>
</evidence>
<dbReference type="SMART" id="SM00261">
    <property type="entry name" value="FU"/>
    <property type="match status" value="12"/>
</dbReference>
<dbReference type="EMBL" id="KB932210">
    <property type="protein sequence ID" value="KCV68149.1"/>
    <property type="molecule type" value="Genomic_DNA"/>
</dbReference>
<dbReference type="eggNOG" id="KOG3525">
    <property type="taxonomic scope" value="Eukaryota"/>
</dbReference>
<name>A0A058Z1I6_FONAL</name>
<dbReference type="SUPFAM" id="SSF57184">
    <property type="entry name" value="Growth factor receptor domain"/>
    <property type="match status" value="6"/>
</dbReference>
<evidence type="ECO:0000256" key="3">
    <source>
        <dbReference type="SAM" id="SignalP"/>
    </source>
</evidence>
<keyword evidence="2" id="KW-0472">Membrane</keyword>
<feature type="domain" description="EGF-like" evidence="4">
    <location>
        <begin position="968"/>
        <end position="1008"/>
    </location>
</feature>
<dbReference type="InterPro" id="IPR009030">
    <property type="entry name" value="Growth_fac_rcpt_cys_sf"/>
</dbReference>
<dbReference type="PANTHER" id="PTHR15332">
    <property type="entry name" value="PROPROTEIN CONVERTASE SUBTILISIN_KEXIN TYPE 5-LIKE"/>
    <property type="match status" value="1"/>
</dbReference>